<name>A0A1Y3BVM0_EURMA</name>
<evidence type="ECO:0000313" key="2">
    <source>
        <dbReference type="Proteomes" id="UP000194236"/>
    </source>
</evidence>
<sequence length="94" mass="10577">MPENQAIIQCNIDDNMKNENSDTNNNDVCVMNDECLLNGTVKNYCSNGIKSKGFKPVTHVIFDLDGLLINSEVCFANAIRILLKRFGKFICFVE</sequence>
<proteinExistence type="predicted"/>
<keyword evidence="2" id="KW-1185">Reference proteome</keyword>
<dbReference type="InterPro" id="IPR036412">
    <property type="entry name" value="HAD-like_sf"/>
</dbReference>
<gene>
    <name evidence="1" type="ORF">BLA29_014262</name>
</gene>
<protein>
    <submittedName>
        <fullName evidence="1">Uncharacterized protein</fullName>
    </submittedName>
</protein>
<dbReference type="Proteomes" id="UP000194236">
    <property type="component" value="Unassembled WGS sequence"/>
</dbReference>
<comment type="caution">
    <text evidence="1">The sequence shown here is derived from an EMBL/GenBank/DDBJ whole genome shotgun (WGS) entry which is preliminary data.</text>
</comment>
<dbReference type="SUPFAM" id="SSF56784">
    <property type="entry name" value="HAD-like"/>
    <property type="match status" value="1"/>
</dbReference>
<organism evidence="1 2">
    <name type="scientific">Euroglyphus maynei</name>
    <name type="common">Mayne's house dust mite</name>
    <dbReference type="NCBI Taxonomy" id="6958"/>
    <lineage>
        <taxon>Eukaryota</taxon>
        <taxon>Metazoa</taxon>
        <taxon>Ecdysozoa</taxon>
        <taxon>Arthropoda</taxon>
        <taxon>Chelicerata</taxon>
        <taxon>Arachnida</taxon>
        <taxon>Acari</taxon>
        <taxon>Acariformes</taxon>
        <taxon>Sarcoptiformes</taxon>
        <taxon>Astigmata</taxon>
        <taxon>Psoroptidia</taxon>
        <taxon>Analgoidea</taxon>
        <taxon>Pyroglyphidae</taxon>
        <taxon>Pyroglyphinae</taxon>
        <taxon>Euroglyphus</taxon>
    </lineage>
</organism>
<accession>A0A1Y3BVM0</accession>
<dbReference type="EMBL" id="MUJZ01000898">
    <property type="protein sequence ID" value="OTF84068.1"/>
    <property type="molecule type" value="Genomic_DNA"/>
</dbReference>
<evidence type="ECO:0000313" key="1">
    <source>
        <dbReference type="EMBL" id="OTF84068.1"/>
    </source>
</evidence>
<dbReference type="AlphaFoldDB" id="A0A1Y3BVM0"/>
<reference evidence="1 2" key="1">
    <citation type="submission" date="2017-03" db="EMBL/GenBank/DDBJ databases">
        <title>Genome Survey of Euroglyphus maynei.</title>
        <authorList>
            <person name="Arlian L.G."/>
            <person name="Morgan M.S."/>
            <person name="Rider S.D."/>
        </authorList>
    </citation>
    <scope>NUCLEOTIDE SEQUENCE [LARGE SCALE GENOMIC DNA]</scope>
    <source>
        <strain evidence="1">Arlian Lab</strain>
        <tissue evidence="1">Whole body</tissue>
    </source>
</reference>
<dbReference type="OrthoDB" id="40579at2759"/>